<evidence type="ECO:0000313" key="1">
    <source>
        <dbReference type="EMBL" id="PZN83158.1"/>
    </source>
</evidence>
<accession>A0A2W4RUB2</accession>
<dbReference type="Proteomes" id="UP000249396">
    <property type="component" value="Unassembled WGS sequence"/>
</dbReference>
<dbReference type="EMBL" id="QJPH01000192">
    <property type="protein sequence ID" value="PZN83158.1"/>
    <property type="molecule type" value="Genomic_DNA"/>
</dbReference>
<organism evidence="1 2">
    <name type="scientific">Candidatus Methylumidiphilus alinenensis</name>
    <dbReference type="NCBI Taxonomy" id="2202197"/>
    <lineage>
        <taxon>Bacteria</taxon>
        <taxon>Pseudomonadati</taxon>
        <taxon>Pseudomonadota</taxon>
        <taxon>Gammaproteobacteria</taxon>
        <taxon>Methylococcales</taxon>
        <taxon>Candidatus Methylumidiphilus</taxon>
    </lineage>
</organism>
<evidence type="ECO:0000313" key="2">
    <source>
        <dbReference type="Proteomes" id="UP000249396"/>
    </source>
</evidence>
<proteinExistence type="predicted"/>
<protein>
    <submittedName>
        <fullName evidence="1">Uncharacterized protein</fullName>
    </submittedName>
</protein>
<name>A0A2W4RUB2_9GAMM</name>
<sequence>MHRDSLPLTPTQEREISQAVAGVMGAPKARRRLGSILEFLDSTDPNGLHPRLARWCRGGPLYWLFDNLEYTLSLEGSFLKPSATNLGGM</sequence>
<dbReference type="AlphaFoldDB" id="A0A2W4RUB2"/>
<gene>
    <name evidence="1" type="ORF">DM484_05040</name>
</gene>
<comment type="caution">
    <text evidence="1">The sequence shown here is derived from an EMBL/GenBank/DDBJ whole genome shotgun (WGS) entry which is preliminary data.</text>
</comment>
<reference evidence="1 2" key="1">
    <citation type="journal article" date="2018" name="Aquat. Microb. Ecol.">
        <title>Gammaproteobacterial methanotrophs dominate.</title>
        <authorList>
            <person name="Rissanen A.J."/>
            <person name="Saarenheimo J."/>
            <person name="Tiirola M."/>
            <person name="Peura S."/>
            <person name="Aalto S.L."/>
            <person name="Karvinen A."/>
            <person name="Nykanen H."/>
        </authorList>
    </citation>
    <scope>NUCLEOTIDE SEQUENCE [LARGE SCALE GENOMIC DNA]</scope>
    <source>
        <strain evidence="1">AMbin10</strain>
    </source>
</reference>